<comment type="caution">
    <text evidence="2">The sequence shown here is derived from an EMBL/GenBank/DDBJ whole genome shotgun (WGS) entry which is preliminary data.</text>
</comment>
<keyword evidence="1" id="KW-1133">Transmembrane helix</keyword>
<dbReference type="EMBL" id="JARXIC010000120">
    <property type="protein sequence ID" value="MDQ8196468.1"/>
    <property type="molecule type" value="Genomic_DNA"/>
</dbReference>
<keyword evidence="3" id="KW-1185">Reference proteome</keyword>
<evidence type="ECO:0000256" key="1">
    <source>
        <dbReference type="SAM" id="Phobius"/>
    </source>
</evidence>
<name>A0ABU1ANT9_9BACT</name>
<evidence type="ECO:0000313" key="3">
    <source>
        <dbReference type="Proteomes" id="UP001243717"/>
    </source>
</evidence>
<proteinExistence type="predicted"/>
<dbReference type="RefSeq" id="WP_308986901.1">
    <property type="nucleotide sequence ID" value="NZ_JARXIC010000120.1"/>
</dbReference>
<feature type="transmembrane region" description="Helical" evidence="1">
    <location>
        <begin position="25"/>
        <end position="45"/>
    </location>
</feature>
<reference evidence="2 3" key="1">
    <citation type="submission" date="2023-04" db="EMBL/GenBank/DDBJ databases">
        <title>A novel bacteria isolated from coastal sediment.</title>
        <authorList>
            <person name="Liu X.-J."/>
            <person name="Du Z.-J."/>
        </authorList>
    </citation>
    <scope>NUCLEOTIDE SEQUENCE [LARGE SCALE GENOMIC DNA]</scope>
    <source>
        <strain evidence="2 3">SDUM461004</strain>
    </source>
</reference>
<evidence type="ECO:0000313" key="2">
    <source>
        <dbReference type="EMBL" id="MDQ8196468.1"/>
    </source>
</evidence>
<keyword evidence="1" id="KW-0812">Transmembrane</keyword>
<sequence>MKTISDYSPLEAIVDGICSPIKGSFIALLGILLGFSVGTFIALLPEIEINEIPETLMHSIWYSPLTFPASILAVIAIPWSFVLKAGYMIPAIIFFTTDTSKTKIGMLPVMIVFALGDGILCTRFIQ</sequence>
<accession>A0ABU1ANT9</accession>
<gene>
    <name evidence="2" type="ORF">QEH59_18710</name>
</gene>
<dbReference type="Proteomes" id="UP001243717">
    <property type="component" value="Unassembled WGS sequence"/>
</dbReference>
<feature type="transmembrane region" description="Helical" evidence="1">
    <location>
        <begin position="65"/>
        <end position="83"/>
    </location>
</feature>
<organism evidence="2 3">
    <name type="scientific">Thalassobacterium sedimentorum</name>
    <dbReference type="NCBI Taxonomy" id="3041258"/>
    <lineage>
        <taxon>Bacteria</taxon>
        <taxon>Pseudomonadati</taxon>
        <taxon>Verrucomicrobiota</taxon>
        <taxon>Opitutia</taxon>
        <taxon>Puniceicoccales</taxon>
        <taxon>Coraliomargaritaceae</taxon>
        <taxon>Thalassobacterium</taxon>
    </lineage>
</organism>
<keyword evidence="1" id="KW-0472">Membrane</keyword>
<feature type="transmembrane region" description="Helical" evidence="1">
    <location>
        <begin position="104"/>
        <end position="125"/>
    </location>
</feature>
<protein>
    <submittedName>
        <fullName evidence="2">Uncharacterized protein</fullName>
    </submittedName>
</protein>